<reference evidence="3" key="1">
    <citation type="journal article" date="2019" name="Int. J. Syst. Evol. Microbiol.">
        <title>The Global Catalogue of Microorganisms (GCM) 10K type strain sequencing project: providing services to taxonomists for standard genome sequencing and annotation.</title>
        <authorList>
            <consortium name="The Broad Institute Genomics Platform"/>
            <consortium name="The Broad Institute Genome Sequencing Center for Infectious Disease"/>
            <person name="Wu L."/>
            <person name="Ma J."/>
        </authorList>
    </citation>
    <scope>NUCLEOTIDE SEQUENCE [LARGE SCALE GENOMIC DNA]</scope>
    <source>
        <strain evidence="3">CCUG 54527</strain>
    </source>
</reference>
<dbReference type="InterPro" id="IPR051932">
    <property type="entry name" value="Bact_StressResp_Reg"/>
</dbReference>
<dbReference type="Proteomes" id="UP001596170">
    <property type="component" value="Unassembled WGS sequence"/>
</dbReference>
<gene>
    <name evidence="2" type="ORF">ACFPYN_07630</name>
</gene>
<evidence type="ECO:0000313" key="3">
    <source>
        <dbReference type="Proteomes" id="UP001596170"/>
    </source>
</evidence>
<dbReference type="Gene3D" id="3.30.450.20">
    <property type="entry name" value="PAS domain"/>
    <property type="match status" value="1"/>
</dbReference>
<organism evidence="2 3">
    <name type="scientific">Paenisporosarcina macmurdoensis</name>
    <dbReference type="NCBI Taxonomy" id="212659"/>
    <lineage>
        <taxon>Bacteria</taxon>
        <taxon>Bacillati</taxon>
        <taxon>Bacillota</taxon>
        <taxon>Bacilli</taxon>
        <taxon>Bacillales</taxon>
        <taxon>Caryophanaceae</taxon>
        <taxon>Paenisporosarcina</taxon>
    </lineage>
</organism>
<feature type="domain" description="STAS" evidence="1">
    <location>
        <begin position="148"/>
        <end position="239"/>
    </location>
</feature>
<dbReference type="EMBL" id="JBHSRI010000009">
    <property type="protein sequence ID" value="MFC6039290.1"/>
    <property type="molecule type" value="Genomic_DNA"/>
</dbReference>
<accession>A0ABW1L5N3</accession>
<dbReference type="PANTHER" id="PTHR33745:SF1">
    <property type="entry name" value="RSBT ANTAGONIST PROTEIN RSBS"/>
    <property type="match status" value="1"/>
</dbReference>
<dbReference type="CDD" id="cd07041">
    <property type="entry name" value="STAS_RsbR_RsbS_like"/>
    <property type="match status" value="1"/>
</dbReference>
<dbReference type="PANTHER" id="PTHR33745">
    <property type="entry name" value="RSBT ANTAGONIST PROTEIN RSBS-RELATED"/>
    <property type="match status" value="1"/>
</dbReference>
<evidence type="ECO:0000313" key="2">
    <source>
        <dbReference type="EMBL" id="MFC6039290.1"/>
    </source>
</evidence>
<dbReference type="SUPFAM" id="SSF52091">
    <property type="entry name" value="SpoIIaa-like"/>
    <property type="match status" value="1"/>
</dbReference>
<name>A0ABW1L5N3_9BACL</name>
<evidence type="ECO:0000259" key="1">
    <source>
        <dbReference type="Pfam" id="PF01740"/>
    </source>
</evidence>
<dbReference type="Gene3D" id="3.30.750.24">
    <property type="entry name" value="STAS domain"/>
    <property type="match status" value="1"/>
</dbReference>
<dbReference type="InterPro" id="IPR036513">
    <property type="entry name" value="STAS_dom_sf"/>
</dbReference>
<dbReference type="Pfam" id="PF01740">
    <property type="entry name" value="STAS"/>
    <property type="match status" value="1"/>
</dbReference>
<dbReference type="InterPro" id="IPR002645">
    <property type="entry name" value="STAS_dom"/>
</dbReference>
<proteinExistence type="predicted"/>
<protein>
    <submittedName>
        <fullName evidence="2">STAS domain-containing protein</fullName>
    </submittedName>
</protein>
<comment type="caution">
    <text evidence="2">The sequence shown here is derived from an EMBL/GenBank/DDBJ whole genome shotgun (WGS) entry which is preliminary data.</text>
</comment>
<dbReference type="RefSeq" id="WP_377733371.1">
    <property type="nucleotide sequence ID" value="NZ_JBHSRI010000009.1"/>
</dbReference>
<sequence>MSEVGSIPNEISMLKALNSIGENIIIADKQFHIRWMNSNASELLSVVAPLFQLQDSEAFIGLSMDFFHKRPVHQQQVMRSLETTHRTRITIRDRIVTDIVVTPIKNDLADIEGYVVMLMDVTTKSEEEKKKEKLIKALSLPILHVWKNTIALPLIGEFDAERADLLISSVLLECSAHRIEYVLISLSGLSDFDQEVQFYIQKLYDCLKLIGAKCILVGISPKLAISMGALERDIPTYSSTYAALEAVMEQQKQQ</sequence>
<keyword evidence="3" id="KW-1185">Reference proteome</keyword>